<keyword evidence="4" id="KW-1185">Reference proteome</keyword>
<protein>
    <submittedName>
        <fullName evidence="3">DUF3558 domain-containing protein</fullName>
    </submittedName>
</protein>
<dbReference type="RefSeq" id="WP_222981324.1">
    <property type="nucleotide sequence ID" value="NZ_JAINVZ010000026.1"/>
</dbReference>
<accession>A0ABS7R0X6</accession>
<dbReference type="PROSITE" id="PS51257">
    <property type="entry name" value="PROKAR_LIPOPROTEIN"/>
    <property type="match status" value="1"/>
</dbReference>
<sequence length="222" mass="22538">MHATAPRLARLIACAAVPAMLIAGCSSGSKASSDDASGSSAPSSTTAAPTLAAARYTKLPDPCGAIAAATVKTMVPSAQDAGGKAVSSGDDSHAGCSWTGLDGYQYRFLDDTFQRFDTIANSTSAEDQAKSAYQLAVQTAAKASGAKAVAAPGLGDQATLITWDAKKDGAQYHYATVIARSANAIVTVDFSGAGLQGDEQPKTDRMDKDAEQATKEALAALK</sequence>
<proteinExistence type="predicted"/>
<feature type="compositionally biased region" description="Basic and acidic residues" evidence="1">
    <location>
        <begin position="199"/>
        <end position="214"/>
    </location>
</feature>
<feature type="chain" id="PRO_5045954708" evidence="2">
    <location>
        <begin position="32"/>
        <end position="222"/>
    </location>
</feature>
<comment type="caution">
    <text evidence="3">The sequence shown here is derived from an EMBL/GenBank/DDBJ whole genome shotgun (WGS) entry which is preliminary data.</text>
</comment>
<evidence type="ECO:0000313" key="4">
    <source>
        <dbReference type="Proteomes" id="UP001198565"/>
    </source>
</evidence>
<evidence type="ECO:0000313" key="3">
    <source>
        <dbReference type="EMBL" id="MBY8888616.1"/>
    </source>
</evidence>
<organism evidence="3 4">
    <name type="scientific">Streptantibioticus parmotrematis</name>
    <dbReference type="NCBI Taxonomy" id="2873249"/>
    <lineage>
        <taxon>Bacteria</taxon>
        <taxon>Bacillati</taxon>
        <taxon>Actinomycetota</taxon>
        <taxon>Actinomycetes</taxon>
        <taxon>Kitasatosporales</taxon>
        <taxon>Streptomycetaceae</taxon>
        <taxon>Streptantibioticus</taxon>
    </lineage>
</organism>
<keyword evidence="2" id="KW-0732">Signal</keyword>
<reference evidence="3 4" key="1">
    <citation type="submission" date="2021-08" db="EMBL/GenBank/DDBJ databases">
        <title>Streptomyces sp. PTM05 isolated from lichen.</title>
        <authorList>
            <person name="Somphong A."/>
            <person name="Phongsopitanun W."/>
            <person name="Tanasupawat S."/>
        </authorList>
    </citation>
    <scope>NUCLEOTIDE SEQUENCE [LARGE SCALE GENOMIC DNA]</scope>
    <source>
        <strain evidence="3 4">Ptm05</strain>
    </source>
</reference>
<gene>
    <name evidence="3" type="ORF">K7472_27790</name>
</gene>
<feature type="signal peptide" evidence="2">
    <location>
        <begin position="1"/>
        <end position="31"/>
    </location>
</feature>
<name>A0ABS7R0X6_9ACTN</name>
<dbReference type="EMBL" id="JAINVZ010000026">
    <property type="protein sequence ID" value="MBY8888616.1"/>
    <property type="molecule type" value="Genomic_DNA"/>
</dbReference>
<feature type="region of interest" description="Disordered" evidence="1">
    <location>
        <begin position="193"/>
        <end position="214"/>
    </location>
</feature>
<dbReference type="Proteomes" id="UP001198565">
    <property type="component" value="Unassembled WGS sequence"/>
</dbReference>
<evidence type="ECO:0000256" key="2">
    <source>
        <dbReference type="SAM" id="SignalP"/>
    </source>
</evidence>
<evidence type="ECO:0000256" key="1">
    <source>
        <dbReference type="SAM" id="MobiDB-lite"/>
    </source>
</evidence>